<dbReference type="EMBL" id="CBTB010000172">
    <property type="protein sequence ID" value="CDH33281.1"/>
    <property type="molecule type" value="Genomic_DNA"/>
</dbReference>
<evidence type="ECO:0000313" key="1">
    <source>
        <dbReference type="EMBL" id="CDH33281.1"/>
    </source>
</evidence>
<comment type="caution">
    <text evidence="1">The sequence shown here is derived from an EMBL/GenBank/DDBJ whole genome shotgun (WGS) entry which is preliminary data.</text>
</comment>
<protein>
    <submittedName>
        <fullName evidence="1">Uncharacterized protein</fullName>
    </submittedName>
</protein>
<proteinExistence type="predicted"/>
<gene>
    <name evidence="1" type="ORF">XBI1_2530004</name>
</gene>
<reference evidence="1" key="1">
    <citation type="submission" date="2013-07" db="EMBL/GenBank/DDBJ databases">
        <title>Sub-species coevolution in mutualistic symbiosis.</title>
        <authorList>
            <person name="Murfin K."/>
            <person name="Klassen J."/>
            <person name="Lee M."/>
            <person name="Forst S."/>
            <person name="Stock P."/>
            <person name="Goodrich-Blair H."/>
        </authorList>
    </citation>
    <scope>NUCLEOTIDE SEQUENCE [LARGE SCALE GENOMIC DNA]</scope>
    <source>
        <strain evidence="1">Intermedium</strain>
    </source>
</reference>
<name>A0A077QLR0_XENBV</name>
<dbReference type="HOGENOM" id="CLU_3152175_0_0_6"/>
<dbReference type="Proteomes" id="UP000028480">
    <property type="component" value="Unassembled WGS sequence"/>
</dbReference>
<accession>A0A077QLR0</accession>
<evidence type="ECO:0000313" key="2">
    <source>
        <dbReference type="Proteomes" id="UP000028480"/>
    </source>
</evidence>
<dbReference type="AlphaFoldDB" id="A0A077QLR0"/>
<dbReference type="RefSeq" id="WP_196245162.1">
    <property type="nucleotide sequence ID" value="NZ_CAWLWA010000178.1"/>
</dbReference>
<organism evidence="1 2">
    <name type="scientific">Xenorhabdus bovienii str. Intermedium</name>
    <dbReference type="NCBI Taxonomy" id="1379677"/>
    <lineage>
        <taxon>Bacteria</taxon>
        <taxon>Pseudomonadati</taxon>
        <taxon>Pseudomonadota</taxon>
        <taxon>Gammaproteobacteria</taxon>
        <taxon>Enterobacterales</taxon>
        <taxon>Morganellaceae</taxon>
        <taxon>Xenorhabdus</taxon>
    </lineage>
</organism>
<sequence length="46" mass="5655">MNKRFESMVRRLYGTRYSLERDIEGYYANETVKRMFEVWCEAKGIQ</sequence>